<dbReference type="EMBL" id="CP012524">
    <property type="protein sequence ID" value="ALC41406.1"/>
    <property type="molecule type" value="Genomic_DNA"/>
</dbReference>
<reference evidence="2 3" key="1">
    <citation type="submission" date="2015-08" db="EMBL/GenBank/DDBJ databases">
        <title>Ancestral chromatin configuration constrains chromatin evolution on differentiating sex chromosomes in Drosophila.</title>
        <authorList>
            <person name="Zhou Q."/>
            <person name="Bachtrog D."/>
        </authorList>
    </citation>
    <scope>NUCLEOTIDE SEQUENCE [LARGE SCALE GENOMIC DNA]</scope>
    <source>
        <tissue evidence="2">Whole larvae</tissue>
    </source>
</reference>
<evidence type="ECO:0000256" key="1">
    <source>
        <dbReference type="SAM" id="MobiDB-lite"/>
    </source>
</evidence>
<dbReference type="OrthoDB" id="7860738at2759"/>
<proteinExistence type="predicted"/>
<protein>
    <submittedName>
        <fullName evidence="2">CG30278</fullName>
    </submittedName>
</protein>
<dbReference type="OMA" id="PNDGICC"/>
<name>A0A0M5J2K3_DROBS</name>
<dbReference type="Proteomes" id="UP000494163">
    <property type="component" value="Chromosome 2R"/>
</dbReference>
<feature type="compositionally biased region" description="Pro residues" evidence="1">
    <location>
        <begin position="61"/>
        <end position="81"/>
    </location>
</feature>
<evidence type="ECO:0000313" key="2">
    <source>
        <dbReference type="EMBL" id="ALC41406.1"/>
    </source>
</evidence>
<accession>A0A0M5J2K3</accession>
<dbReference type="STRING" id="30019.A0A0M5J2K3"/>
<dbReference type="AlphaFoldDB" id="A0A0M5J2K3"/>
<feature type="region of interest" description="Disordered" evidence="1">
    <location>
        <begin position="44"/>
        <end position="87"/>
    </location>
</feature>
<keyword evidence="3" id="KW-1185">Reference proteome</keyword>
<gene>
    <name evidence="2" type="ORF">Dbus_chr2Rg985</name>
</gene>
<evidence type="ECO:0000313" key="3">
    <source>
        <dbReference type="Proteomes" id="UP000494163"/>
    </source>
</evidence>
<organism evidence="2 3">
    <name type="scientific">Drosophila busckii</name>
    <name type="common">Fruit fly</name>
    <dbReference type="NCBI Taxonomy" id="30019"/>
    <lineage>
        <taxon>Eukaryota</taxon>
        <taxon>Metazoa</taxon>
        <taxon>Ecdysozoa</taxon>
        <taxon>Arthropoda</taxon>
        <taxon>Hexapoda</taxon>
        <taxon>Insecta</taxon>
        <taxon>Pterygota</taxon>
        <taxon>Neoptera</taxon>
        <taxon>Endopterygota</taxon>
        <taxon>Diptera</taxon>
        <taxon>Brachycera</taxon>
        <taxon>Muscomorpha</taxon>
        <taxon>Ephydroidea</taxon>
        <taxon>Drosophilidae</taxon>
        <taxon>Drosophila</taxon>
    </lineage>
</organism>
<sequence>MTSAGNSCRTWNQKISAGLSRKCDNCFEPLKGPCAEPITKVVPENPTEIDPDDPECLPLPLLEPPAEGVPPPPGTLPPPESLPEEPRKSSIVKAILEPEFEGPVRRFVDTAPFCATCSTDPKPDTEPTCTLADAQNREIKNNFCSAKCRPLSTMLHLEEWTKRPRPKPTYKNSVILDENTIGGRAFPVKFRIRRQTNHCNKCGRDLLLRENVTDNTNVILISNCCDIEVYPYHKIENWHRVPVTTITAQQNFKRRVLNETCQLEHKAKKASMISNNLMIR</sequence>